<keyword evidence="1" id="KW-0732">Signal</keyword>
<feature type="signal peptide" evidence="1">
    <location>
        <begin position="1"/>
        <end position="24"/>
    </location>
</feature>
<evidence type="ECO:0008006" key="4">
    <source>
        <dbReference type="Google" id="ProtNLM"/>
    </source>
</evidence>
<evidence type="ECO:0000256" key="1">
    <source>
        <dbReference type="SAM" id="SignalP"/>
    </source>
</evidence>
<reference evidence="2 3" key="1">
    <citation type="submission" date="2020-02" db="EMBL/GenBank/DDBJ databases">
        <title>Broccoli isolated Pseudomonas sp.</title>
        <authorList>
            <person name="Fujikawa T."/>
            <person name="Sawada H."/>
        </authorList>
    </citation>
    <scope>NUCLEOTIDE SEQUENCE [LARGE SCALE GENOMIC DNA]</scope>
    <source>
        <strain evidence="2 3">JCM 32154</strain>
    </source>
</reference>
<dbReference type="Proteomes" id="UP000471751">
    <property type="component" value="Unassembled WGS sequence"/>
</dbReference>
<protein>
    <recommendedName>
        <fullName evidence="4">DUF4360 domain-containing protein</fullName>
    </recommendedName>
</protein>
<evidence type="ECO:0000313" key="2">
    <source>
        <dbReference type="EMBL" id="NES09026.1"/>
    </source>
</evidence>
<accession>A0A6I5RN71</accession>
<comment type="caution">
    <text evidence="2">The sequence shown here is derived from an EMBL/GenBank/DDBJ whole genome shotgun (WGS) entry which is preliminary data.</text>
</comment>
<keyword evidence="3" id="KW-1185">Reference proteome</keyword>
<gene>
    <name evidence="2" type="ORF">G3O07_03630</name>
</gene>
<dbReference type="RefSeq" id="WP_163932668.1">
    <property type="nucleotide sequence ID" value="NZ_BMQU01000016.1"/>
</dbReference>
<dbReference type="EMBL" id="JAAHBT010000031">
    <property type="protein sequence ID" value="NES09026.1"/>
    <property type="molecule type" value="Genomic_DNA"/>
</dbReference>
<proteinExistence type="predicted"/>
<feature type="chain" id="PRO_5026123865" description="DUF4360 domain-containing protein" evidence="1">
    <location>
        <begin position="25"/>
        <end position="222"/>
    </location>
</feature>
<sequence length="222" mass="23400">MNTRALVSFCSTLALGSFPLLVQAQATVAQVFNGEMLGSSLRDFESVAGVSQASDGDSHNYRVQGCEVTATAAGATVSALRLELSPTCKADLSSFIGTFAPPSNETLTFGALNRSTGGPMAFYADCLDLCGNAYDPSVYALWEGPHAVNFTQVMLEVVLAGDQAVNAAYSWREAISKAKGDDFVVDTRFNCERTFDPAAMHHFQSVEVTAVTIGTGLSTPGC</sequence>
<dbReference type="AlphaFoldDB" id="A0A6I5RN71"/>
<evidence type="ECO:0000313" key="3">
    <source>
        <dbReference type="Proteomes" id="UP000471751"/>
    </source>
</evidence>
<organism evidence="2 3">
    <name type="scientific">Pseudomonas laurentiana</name>
    <dbReference type="NCBI Taxonomy" id="2364649"/>
    <lineage>
        <taxon>Bacteria</taxon>
        <taxon>Pseudomonadati</taxon>
        <taxon>Pseudomonadota</taxon>
        <taxon>Gammaproteobacteria</taxon>
        <taxon>Pseudomonadales</taxon>
        <taxon>Pseudomonadaceae</taxon>
        <taxon>Pseudomonas</taxon>
    </lineage>
</organism>
<name>A0A6I5RN71_9PSED</name>